<feature type="coiled-coil region" evidence="2">
    <location>
        <begin position="322"/>
        <end position="349"/>
    </location>
</feature>
<dbReference type="SMART" id="SM00268">
    <property type="entry name" value="ACTIN"/>
    <property type="match status" value="1"/>
</dbReference>
<evidence type="ECO:0000313" key="5">
    <source>
        <dbReference type="Proteomes" id="UP000738402"/>
    </source>
</evidence>
<dbReference type="Gene3D" id="3.30.420.580">
    <property type="match status" value="1"/>
</dbReference>
<dbReference type="EMBL" id="JAHLUH010000006">
    <property type="protein sequence ID" value="KAG7727507.1"/>
    <property type="molecule type" value="Genomic_DNA"/>
</dbReference>
<protein>
    <recommendedName>
        <fullName evidence="6">Actin-related protein 8</fullName>
    </recommendedName>
</protein>
<organism evidence="4 5">
    <name type="scientific">Ogataea haglerorum</name>
    <dbReference type="NCBI Taxonomy" id="1937702"/>
    <lineage>
        <taxon>Eukaryota</taxon>
        <taxon>Fungi</taxon>
        <taxon>Dikarya</taxon>
        <taxon>Ascomycota</taxon>
        <taxon>Saccharomycotina</taxon>
        <taxon>Pichiomycetes</taxon>
        <taxon>Pichiales</taxon>
        <taxon>Pichiaceae</taxon>
        <taxon>Ogataea</taxon>
    </lineage>
</organism>
<dbReference type="Proteomes" id="UP000738402">
    <property type="component" value="Unassembled WGS sequence"/>
</dbReference>
<evidence type="ECO:0000313" key="4">
    <source>
        <dbReference type="EMBL" id="KAG7727507.1"/>
    </source>
</evidence>
<name>A0AAN6D5R6_9ASCO</name>
<accession>A0AAN6D5R6</accession>
<dbReference type="PANTHER" id="PTHR11937">
    <property type="entry name" value="ACTIN"/>
    <property type="match status" value="1"/>
</dbReference>
<dbReference type="Gene3D" id="3.90.640.10">
    <property type="entry name" value="Actin, Chain A, domain 4"/>
    <property type="match status" value="1"/>
</dbReference>
<comment type="similarity">
    <text evidence="1">Belongs to the actin family.</text>
</comment>
<sequence length="970" mass="109416">MPLLRSSRRLRSDFGELPADYADESHDEEIPQVDLDEVEHRACARHHPGARAARGKRHAAPAGRPSAVDEGCRLRHDHAVPHHLHPHRQEPAQRVLLLDRRGAGHVRLHRVRAGRRACAREQLAADEVRPDPDGGVPWAEQQRDHCAHAGGVLRLHDPVLDVHGDFVCVSDPVSDVVAGEKVAGHREAGDGDNRGRRGLYIEKIIRYFLLIVSMDKRPFDQLDPESTPTPMSETPSKRATPDPAGTTVSGGSSKVPAHVLQKRREGRLRAMEKLQNRLDELGIKRVDQENALKFSSIPLIQAINQKNYYTDYLKKDDQVMMIREMRQRLLEARLAKKQAELERKQESQNMINKINTHGFDFDDNEDDEDDDDNGKMGSRIIVLHPGSANIRIGLSSDVDPLVVPNMVAHRRPAPKASVDPQRREDENGDMSIADEHFVAAKRTVTSNFKERMKFYKRRILPNSNEQCYNYNKRVQPETIPELDDVHKLDYFEKVRENYVTGADVLKIKDLENWQVRSPFLNGRFNDKDVAYRSEQDLLGDVKLILTDALKRFNVFNRKTLNTYNCVLVIPNLYDKVYCEKMVGFLFNLGFGQVAVFQEGLAATFGSGVSSACVVDIGATSTKVCCIEEGYIFPDSVVELSYGSNDITRALIKSLIGQQFPYRNINLNELRDWTLATQLKENIVTFNDANVAVQIFKFVNRRPGQLSEKYEFKSFDDVMVTPMGLFYPELFLEAGEAREESTVLGKWSPNKKLTAGLMGSQVAKSTAQKNETERKLISEMDTKDLMDQLVSSAGEEAEAGDGETDDKVTQTNDFRVNMTPLDKAIIESITYAASGDQQRLEKLYQNILIVGGGSKIEGLDTILVDRLHLNRAPLLASSKLAEITKQVQQWKDKEKALSEEHVQEINNKVASGGVTTIEIIANDENLDPSMLVWKGASVFARLKIVEEMWIGEKYWDIFGGRALSYTTLFNY</sequence>
<dbReference type="SUPFAM" id="SSF53067">
    <property type="entry name" value="Actin-like ATPase domain"/>
    <property type="match status" value="2"/>
</dbReference>
<reference evidence="4" key="1">
    <citation type="journal article" date="2021" name="G3 (Bethesda)">
        <title>Genomic diversity, chromosomal rearrangements, and interspecies hybridization in the ogataea polymorpha species complex.</title>
        <authorList>
            <person name="Hanson S.J."/>
            <person name="Cinneide E.O."/>
            <person name="Salzberg L.I."/>
            <person name="Wolfe K.H."/>
            <person name="McGowan J."/>
            <person name="Fitzpatrick D.A."/>
            <person name="Matlin K."/>
        </authorList>
    </citation>
    <scope>NUCLEOTIDE SEQUENCE</scope>
    <source>
        <strain evidence="4">83-405-1</strain>
    </source>
</reference>
<dbReference type="AlphaFoldDB" id="A0AAN6D5R6"/>
<feature type="region of interest" description="Disordered" evidence="3">
    <location>
        <begin position="47"/>
        <end position="68"/>
    </location>
</feature>
<feature type="compositionally biased region" description="Basic residues" evidence="3">
    <location>
        <begin position="47"/>
        <end position="59"/>
    </location>
</feature>
<feature type="region of interest" description="Disordered" evidence="3">
    <location>
        <begin position="355"/>
        <end position="375"/>
    </location>
</feature>
<evidence type="ECO:0000256" key="1">
    <source>
        <dbReference type="RuleBase" id="RU000487"/>
    </source>
</evidence>
<dbReference type="CDD" id="cd10206">
    <property type="entry name" value="ASKHA_NBD_Arp8-like"/>
    <property type="match status" value="1"/>
</dbReference>
<feature type="compositionally biased region" description="Acidic residues" evidence="3">
    <location>
        <begin position="361"/>
        <end position="372"/>
    </location>
</feature>
<keyword evidence="2" id="KW-0175">Coiled coil</keyword>
<evidence type="ECO:0000256" key="2">
    <source>
        <dbReference type="SAM" id="Coils"/>
    </source>
</evidence>
<comment type="caution">
    <text evidence="4">The sequence shown here is derived from an EMBL/GenBank/DDBJ whole genome shotgun (WGS) entry which is preliminary data.</text>
</comment>
<feature type="compositionally biased region" description="Low complexity" evidence="3">
    <location>
        <begin position="224"/>
        <end position="234"/>
    </location>
</feature>
<dbReference type="Pfam" id="PF00022">
    <property type="entry name" value="Actin"/>
    <property type="match status" value="1"/>
</dbReference>
<evidence type="ECO:0008006" key="6">
    <source>
        <dbReference type="Google" id="ProtNLM"/>
    </source>
</evidence>
<evidence type="ECO:0000256" key="3">
    <source>
        <dbReference type="SAM" id="MobiDB-lite"/>
    </source>
</evidence>
<proteinExistence type="inferred from homology"/>
<dbReference type="InterPro" id="IPR043129">
    <property type="entry name" value="ATPase_NBD"/>
</dbReference>
<dbReference type="Gene3D" id="3.30.420.40">
    <property type="match status" value="1"/>
</dbReference>
<gene>
    <name evidence="4" type="ORF">KL933_002441</name>
</gene>
<dbReference type="InterPro" id="IPR004000">
    <property type="entry name" value="Actin"/>
</dbReference>
<feature type="region of interest" description="Disordered" evidence="3">
    <location>
        <begin position="220"/>
        <end position="257"/>
    </location>
</feature>